<evidence type="ECO:0000259" key="3">
    <source>
        <dbReference type="SMART" id="SM00014"/>
    </source>
</evidence>
<evidence type="ECO:0000256" key="1">
    <source>
        <dbReference type="SAM" id="MobiDB-lite"/>
    </source>
</evidence>
<keyword evidence="5" id="KW-1185">Reference proteome</keyword>
<reference evidence="5" key="1">
    <citation type="journal article" date="2019" name="Int. J. Syst. Evol. Microbiol.">
        <title>The Global Catalogue of Microorganisms (GCM) 10K type strain sequencing project: providing services to taxonomists for standard genome sequencing and annotation.</title>
        <authorList>
            <consortium name="The Broad Institute Genomics Platform"/>
            <consortium name="The Broad Institute Genome Sequencing Center for Infectious Disease"/>
            <person name="Wu L."/>
            <person name="Ma J."/>
        </authorList>
    </citation>
    <scope>NUCLEOTIDE SEQUENCE [LARGE SCALE GENOMIC DNA]</scope>
    <source>
        <strain evidence="5">CGMCC 4.7152</strain>
    </source>
</reference>
<dbReference type="InterPro" id="IPR036938">
    <property type="entry name" value="PAP2/HPO_sf"/>
</dbReference>
<dbReference type="Proteomes" id="UP001595912">
    <property type="component" value="Unassembled WGS sequence"/>
</dbReference>
<feature type="transmembrane region" description="Helical" evidence="2">
    <location>
        <begin position="117"/>
        <end position="140"/>
    </location>
</feature>
<dbReference type="PANTHER" id="PTHR14969:SF13">
    <property type="entry name" value="AT30094P"/>
    <property type="match status" value="1"/>
</dbReference>
<feature type="transmembrane region" description="Helical" evidence="2">
    <location>
        <begin position="83"/>
        <end position="105"/>
    </location>
</feature>
<name>A0ABV9W4H1_9ACTN</name>
<keyword evidence="2" id="KW-0812">Transmembrane</keyword>
<feature type="compositionally biased region" description="Basic and acidic residues" evidence="1">
    <location>
        <begin position="212"/>
        <end position="223"/>
    </location>
</feature>
<sequence length="256" mass="27432">MRRIPVLCAVALSVLTLLVVTRFGPLIRVDAAVSGAARRFALRHDGWRIAMSAVTHSADTRVLLPIALLLTGLLLWRRWRTGLAFLLGTAVTATVIRLTILALVHRPRPVDPLTATAGWAFPSGHTTSSAVTAGVVVVLGRAVLTGRWQRRVLIAVAGTWAVLVGVSRVALLAHWPSDVLGGWLLATGVAVAFARGLQIQRSFRTGRPASPQRDDGRSHRPEGSSEWNTEEPAPRDVGSWSSPPASAPDTTERPPS</sequence>
<feature type="region of interest" description="Disordered" evidence="1">
    <location>
        <begin position="203"/>
        <end position="256"/>
    </location>
</feature>
<organism evidence="4 5">
    <name type="scientific">Dactylosporangium cerinum</name>
    <dbReference type="NCBI Taxonomy" id="1434730"/>
    <lineage>
        <taxon>Bacteria</taxon>
        <taxon>Bacillati</taxon>
        <taxon>Actinomycetota</taxon>
        <taxon>Actinomycetes</taxon>
        <taxon>Micromonosporales</taxon>
        <taxon>Micromonosporaceae</taxon>
        <taxon>Dactylosporangium</taxon>
    </lineage>
</organism>
<accession>A0ABV9W4H1</accession>
<dbReference type="SUPFAM" id="SSF48317">
    <property type="entry name" value="Acid phosphatase/Vanadium-dependent haloperoxidase"/>
    <property type="match status" value="1"/>
</dbReference>
<feature type="transmembrane region" description="Helical" evidence="2">
    <location>
        <begin position="60"/>
        <end position="76"/>
    </location>
</feature>
<gene>
    <name evidence="4" type="ORF">ACFPIJ_32420</name>
</gene>
<dbReference type="PANTHER" id="PTHR14969">
    <property type="entry name" value="SPHINGOSINE-1-PHOSPHATE PHOSPHOHYDROLASE"/>
    <property type="match status" value="1"/>
</dbReference>
<feature type="domain" description="Phosphatidic acid phosphatase type 2/haloperoxidase" evidence="3">
    <location>
        <begin position="81"/>
        <end position="194"/>
    </location>
</feature>
<protein>
    <submittedName>
        <fullName evidence="4">Phosphatase PAP2 family protein</fullName>
    </submittedName>
</protein>
<dbReference type="EMBL" id="JBHSIU010000041">
    <property type="protein sequence ID" value="MFC5002528.1"/>
    <property type="molecule type" value="Genomic_DNA"/>
</dbReference>
<feature type="transmembrane region" description="Helical" evidence="2">
    <location>
        <begin position="179"/>
        <end position="197"/>
    </location>
</feature>
<dbReference type="Gene3D" id="1.20.144.10">
    <property type="entry name" value="Phosphatidic acid phosphatase type 2/haloperoxidase"/>
    <property type="match status" value="1"/>
</dbReference>
<evidence type="ECO:0000256" key="2">
    <source>
        <dbReference type="SAM" id="Phobius"/>
    </source>
</evidence>
<dbReference type="SMART" id="SM00014">
    <property type="entry name" value="acidPPc"/>
    <property type="match status" value="1"/>
</dbReference>
<keyword evidence="2" id="KW-0472">Membrane</keyword>
<proteinExistence type="predicted"/>
<dbReference type="Pfam" id="PF01569">
    <property type="entry name" value="PAP2"/>
    <property type="match status" value="1"/>
</dbReference>
<dbReference type="RefSeq" id="WP_380120647.1">
    <property type="nucleotide sequence ID" value="NZ_JBHSIU010000041.1"/>
</dbReference>
<evidence type="ECO:0000313" key="4">
    <source>
        <dbReference type="EMBL" id="MFC5002528.1"/>
    </source>
</evidence>
<dbReference type="CDD" id="cd03392">
    <property type="entry name" value="PAP2_like_2"/>
    <property type="match status" value="1"/>
</dbReference>
<feature type="transmembrane region" description="Helical" evidence="2">
    <location>
        <begin position="152"/>
        <end position="173"/>
    </location>
</feature>
<comment type="caution">
    <text evidence="4">The sequence shown here is derived from an EMBL/GenBank/DDBJ whole genome shotgun (WGS) entry which is preliminary data.</text>
</comment>
<dbReference type="InterPro" id="IPR000326">
    <property type="entry name" value="PAP2/HPO"/>
</dbReference>
<evidence type="ECO:0000313" key="5">
    <source>
        <dbReference type="Proteomes" id="UP001595912"/>
    </source>
</evidence>
<keyword evidence="2" id="KW-1133">Transmembrane helix</keyword>